<evidence type="ECO:0000256" key="2">
    <source>
        <dbReference type="ARBA" id="ARBA00023125"/>
    </source>
</evidence>
<keyword evidence="1" id="KW-0805">Transcription regulation</keyword>
<proteinExistence type="predicted"/>
<keyword evidence="3" id="KW-0804">Transcription</keyword>
<dbReference type="PROSITE" id="PS51755">
    <property type="entry name" value="OMPR_PHOB"/>
    <property type="match status" value="1"/>
</dbReference>
<reference evidence="6 7" key="1">
    <citation type="submission" date="2021-03" db="EMBL/GenBank/DDBJ databases">
        <title>Enterococcal diversity collection.</title>
        <authorList>
            <person name="Gilmore M.S."/>
            <person name="Schwartzman J."/>
            <person name="Van Tyne D."/>
            <person name="Martin M."/>
            <person name="Earl A.M."/>
            <person name="Manson A.L."/>
            <person name="Straub T."/>
            <person name="Salamzade R."/>
            <person name="Saavedra J."/>
            <person name="Lebreton F."/>
            <person name="Prichula J."/>
            <person name="Schaufler K."/>
            <person name="Gaca A."/>
            <person name="Sgardioli B."/>
            <person name="Wagenaar J."/>
            <person name="Strong T."/>
        </authorList>
    </citation>
    <scope>NUCLEOTIDE SEQUENCE [LARGE SCALE GENOMIC DNA]</scope>
    <source>
        <strain evidence="6 7">MJM16</strain>
    </source>
</reference>
<evidence type="ECO:0000256" key="4">
    <source>
        <dbReference type="PROSITE-ProRule" id="PRU01091"/>
    </source>
</evidence>
<dbReference type="Pfam" id="PF00486">
    <property type="entry name" value="Trans_reg_C"/>
    <property type="match status" value="1"/>
</dbReference>
<sequence length="235" mass="27213">MKKILFLTKNILVDQKFQNELQQLNFEVFCSSLLLEKLLDNTSSFDNLGISTCYEIILLSDTISDKEAMFLLKNLQQYSLPVVRKDNLSPTKKIMEEWSAYGLKGWIHAETTKSEVRELLSNLDYIEENRQKNYQSRLLSVHDGPSFSRLERLLIDILCQSPKQTVSRNELCHKLWESDATNSNLSHLSFLVSKLKKKLELIGFDKECIGTIWGKGYQVTQEVSDWWGAKVELKV</sequence>
<organism evidence="6 7">
    <name type="scientific">Candidatus Enterococcus murrayae</name>
    <dbReference type="NCBI Taxonomy" id="2815321"/>
    <lineage>
        <taxon>Bacteria</taxon>
        <taxon>Bacillati</taxon>
        <taxon>Bacillota</taxon>
        <taxon>Bacilli</taxon>
        <taxon>Lactobacillales</taxon>
        <taxon>Enterococcaceae</taxon>
        <taxon>Enterococcus</taxon>
    </lineage>
</organism>
<dbReference type="Gene3D" id="1.10.10.10">
    <property type="entry name" value="Winged helix-like DNA-binding domain superfamily/Winged helix DNA-binding domain"/>
    <property type="match status" value="1"/>
</dbReference>
<dbReference type="InterPro" id="IPR016032">
    <property type="entry name" value="Sig_transdc_resp-reg_C-effctor"/>
</dbReference>
<dbReference type="RefSeq" id="WP_207107161.1">
    <property type="nucleotide sequence ID" value="NZ_JAFLVR010000008.1"/>
</dbReference>
<dbReference type="EMBL" id="JAFLVR010000008">
    <property type="protein sequence ID" value="MBO0451347.1"/>
    <property type="molecule type" value="Genomic_DNA"/>
</dbReference>
<dbReference type="InterPro" id="IPR036388">
    <property type="entry name" value="WH-like_DNA-bd_sf"/>
</dbReference>
<comment type="caution">
    <text evidence="6">The sequence shown here is derived from an EMBL/GenBank/DDBJ whole genome shotgun (WGS) entry which is preliminary data.</text>
</comment>
<feature type="domain" description="OmpR/PhoB-type" evidence="5">
    <location>
        <begin position="114"/>
        <end position="221"/>
    </location>
</feature>
<dbReference type="SUPFAM" id="SSF46894">
    <property type="entry name" value="C-terminal effector domain of the bipartite response regulators"/>
    <property type="match status" value="1"/>
</dbReference>
<evidence type="ECO:0000313" key="7">
    <source>
        <dbReference type="Proteomes" id="UP000664495"/>
    </source>
</evidence>
<evidence type="ECO:0000259" key="5">
    <source>
        <dbReference type="PROSITE" id="PS51755"/>
    </source>
</evidence>
<evidence type="ECO:0000313" key="6">
    <source>
        <dbReference type="EMBL" id="MBO0451347.1"/>
    </source>
</evidence>
<keyword evidence="2 4" id="KW-0238">DNA-binding</keyword>
<accession>A0ABS3HD19</accession>
<dbReference type="SMART" id="SM00862">
    <property type="entry name" value="Trans_reg_C"/>
    <property type="match status" value="1"/>
</dbReference>
<gene>
    <name evidence="6" type="ORF">JZO85_03650</name>
</gene>
<name>A0ABS3HD19_9ENTE</name>
<dbReference type="Proteomes" id="UP000664495">
    <property type="component" value="Unassembled WGS sequence"/>
</dbReference>
<keyword evidence="7" id="KW-1185">Reference proteome</keyword>
<evidence type="ECO:0000256" key="3">
    <source>
        <dbReference type="ARBA" id="ARBA00023163"/>
    </source>
</evidence>
<dbReference type="InterPro" id="IPR001867">
    <property type="entry name" value="OmpR/PhoB-type_DNA-bd"/>
</dbReference>
<feature type="DNA-binding region" description="OmpR/PhoB-type" evidence="4">
    <location>
        <begin position="114"/>
        <end position="221"/>
    </location>
</feature>
<protein>
    <submittedName>
        <fullName evidence="6">Winged helix-turn-helix domain-containing protein</fullName>
    </submittedName>
</protein>
<evidence type="ECO:0000256" key="1">
    <source>
        <dbReference type="ARBA" id="ARBA00023015"/>
    </source>
</evidence>